<dbReference type="RefSeq" id="WP_183487837.1">
    <property type="nucleotide sequence ID" value="NZ_JACIDZ010000010.1"/>
</dbReference>
<sequence length="107" mass="11741">MPDSIIGKWKMYPAIGPTSRSCSVEFHKSALNAQKGRVSTFACNQVEGLGSINGVARINQWERRGRTIILSGIASPNIGTIDLPVDSFSDRVYGSTKDDIRFVIVRN</sequence>
<proteinExistence type="predicted"/>
<dbReference type="Proteomes" id="UP000530571">
    <property type="component" value="Unassembled WGS sequence"/>
</dbReference>
<keyword evidence="2" id="KW-1185">Reference proteome</keyword>
<comment type="caution">
    <text evidence="1">The sequence shown here is derived from an EMBL/GenBank/DDBJ whole genome shotgun (WGS) entry which is preliminary data.</text>
</comment>
<evidence type="ECO:0000313" key="1">
    <source>
        <dbReference type="EMBL" id="MBB4123169.1"/>
    </source>
</evidence>
<gene>
    <name evidence="1" type="ORF">GGR30_003109</name>
</gene>
<name>A0A7W6KN79_9HYPH</name>
<evidence type="ECO:0000313" key="2">
    <source>
        <dbReference type="Proteomes" id="UP000530571"/>
    </source>
</evidence>
<dbReference type="AlphaFoldDB" id="A0A7W6KN79"/>
<dbReference type="EMBL" id="JACIDZ010000010">
    <property type="protein sequence ID" value="MBB4123169.1"/>
    <property type="molecule type" value="Genomic_DNA"/>
</dbReference>
<accession>A0A7W6KN79</accession>
<reference evidence="1 2" key="1">
    <citation type="submission" date="2020-08" db="EMBL/GenBank/DDBJ databases">
        <title>Genomic Encyclopedia of Type Strains, Phase IV (KMG-IV): sequencing the most valuable type-strain genomes for metagenomic binning, comparative biology and taxonomic classification.</title>
        <authorList>
            <person name="Goeker M."/>
        </authorList>
    </citation>
    <scope>NUCLEOTIDE SEQUENCE [LARGE SCALE GENOMIC DNA]</scope>
    <source>
        <strain evidence="1 2">DSM 28101</strain>
    </source>
</reference>
<evidence type="ECO:0008006" key="3">
    <source>
        <dbReference type="Google" id="ProtNLM"/>
    </source>
</evidence>
<organism evidence="1 2">
    <name type="scientific">Martelella radicis</name>
    <dbReference type="NCBI Taxonomy" id="1397476"/>
    <lineage>
        <taxon>Bacteria</taxon>
        <taxon>Pseudomonadati</taxon>
        <taxon>Pseudomonadota</taxon>
        <taxon>Alphaproteobacteria</taxon>
        <taxon>Hyphomicrobiales</taxon>
        <taxon>Aurantimonadaceae</taxon>
        <taxon>Martelella</taxon>
    </lineage>
</organism>
<protein>
    <recommendedName>
        <fullName evidence="3">Lipocalin-like domain-containing protein</fullName>
    </recommendedName>
</protein>